<gene>
    <name evidence="1" type="ORF">QAD02_004973</name>
</gene>
<dbReference type="Proteomes" id="UP001239111">
    <property type="component" value="Chromosome 3"/>
</dbReference>
<accession>A0ACC2NS58</accession>
<reference evidence="1" key="1">
    <citation type="submission" date="2023-04" db="EMBL/GenBank/DDBJ databases">
        <title>A chromosome-level genome assembly of the parasitoid wasp Eretmocerus hayati.</title>
        <authorList>
            <person name="Zhong Y."/>
            <person name="Liu S."/>
            <person name="Liu Y."/>
        </authorList>
    </citation>
    <scope>NUCLEOTIDE SEQUENCE</scope>
    <source>
        <strain evidence="1">ZJU_SS_LIU_2023</strain>
    </source>
</reference>
<sequence>MPSANISYSITGFEACKDYNYACFIADSLSQILHNFTVIINTKKFSEWKNWLEETCKFHDWIHSESPLIWRENDKGGKPVYIGGVEEFKTWLRKYYKIDAKIPNSEQEVLNLDYALAQNIELRAARGYDGSKTLNVIISGASSSICSNLAEQLLSIEDTNFDCLSIKLYDESGCCCETLNILENISNTECKLLTTEIVENLSDGLKDCDILIILDHLTREAEETNKSWLSRNYQAIKDMAEEINKSEVPPRIKVIFCSRGPVCFCANALVEETNKLNKNNVVTVSAHCGLEMTRRLIDVFGISDDEISSAPTWGFMGINHYVDIHHSIQKSSVYIPNKRALAFDRHSTLPLGSKFDELRWLQYLTMTAKSQETLSDCTEVKTDNEENSLRCKVVCDLLKLWYAKDRLEIGDEIISLGIISDGSFNIPKGIFFSQPAYLKILDDNSVMWVPCSEFPTPNNPNAVLEDMVTFAKSILQSFELFHD</sequence>
<evidence type="ECO:0000313" key="2">
    <source>
        <dbReference type="Proteomes" id="UP001239111"/>
    </source>
</evidence>
<comment type="caution">
    <text evidence="1">The sequence shown here is derived from an EMBL/GenBank/DDBJ whole genome shotgun (WGS) entry which is preliminary data.</text>
</comment>
<protein>
    <submittedName>
        <fullName evidence="1">Uncharacterized protein</fullName>
    </submittedName>
</protein>
<proteinExistence type="predicted"/>
<dbReference type="EMBL" id="CM056743">
    <property type="protein sequence ID" value="KAJ8673711.1"/>
    <property type="molecule type" value="Genomic_DNA"/>
</dbReference>
<name>A0ACC2NS58_9HYME</name>
<evidence type="ECO:0000313" key="1">
    <source>
        <dbReference type="EMBL" id="KAJ8673711.1"/>
    </source>
</evidence>
<organism evidence="1 2">
    <name type="scientific">Eretmocerus hayati</name>
    <dbReference type="NCBI Taxonomy" id="131215"/>
    <lineage>
        <taxon>Eukaryota</taxon>
        <taxon>Metazoa</taxon>
        <taxon>Ecdysozoa</taxon>
        <taxon>Arthropoda</taxon>
        <taxon>Hexapoda</taxon>
        <taxon>Insecta</taxon>
        <taxon>Pterygota</taxon>
        <taxon>Neoptera</taxon>
        <taxon>Endopterygota</taxon>
        <taxon>Hymenoptera</taxon>
        <taxon>Apocrita</taxon>
        <taxon>Proctotrupomorpha</taxon>
        <taxon>Chalcidoidea</taxon>
        <taxon>Aphelinidae</taxon>
        <taxon>Aphelininae</taxon>
        <taxon>Eretmocerus</taxon>
    </lineage>
</organism>
<keyword evidence="2" id="KW-1185">Reference proteome</keyword>